<dbReference type="OrthoDB" id="162775at2"/>
<evidence type="ECO:0000256" key="1">
    <source>
        <dbReference type="ARBA" id="ARBA00022679"/>
    </source>
</evidence>
<accession>A0A0R1KMS2</accession>
<evidence type="ECO:0000259" key="2">
    <source>
        <dbReference type="PROSITE" id="PS51186"/>
    </source>
</evidence>
<dbReference type="RefSeq" id="WP_056953346.1">
    <property type="nucleotide sequence ID" value="NZ_AZDY01000038.1"/>
</dbReference>
<gene>
    <name evidence="3" type="ORF">FC78_GL002362</name>
</gene>
<dbReference type="PROSITE" id="PS51186">
    <property type="entry name" value="GNAT"/>
    <property type="match status" value="1"/>
</dbReference>
<dbReference type="EMBL" id="AZDY01000038">
    <property type="protein sequence ID" value="KRK82356.1"/>
    <property type="molecule type" value="Genomic_DNA"/>
</dbReference>
<dbReference type="InterPro" id="IPR000182">
    <property type="entry name" value="GNAT_dom"/>
</dbReference>
<dbReference type="PATRIC" id="fig|1423788.3.peg.2433"/>
<evidence type="ECO:0000313" key="3">
    <source>
        <dbReference type="EMBL" id="KRK82356.1"/>
    </source>
</evidence>
<dbReference type="CDD" id="cd04301">
    <property type="entry name" value="NAT_SF"/>
    <property type="match status" value="1"/>
</dbReference>
<dbReference type="Gene3D" id="3.40.630.30">
    <property type="match status" value="1"/>
</dbReference>
<reference evidence="3 4" key="1">
    <citation type="journal article" date="2015" name="Genome Announc.">
        <title>Expanding the biotechnology potential of lactobacilli through comparative genomics of 213 strains and associated genera.</title>
        <authorList>
            <person name="Sun Z."/>
            <person name="Harris H.M."/>
            <person name="McCann A."/>
            <person name="Guo C."/>
            <person name="Argimon S."/>
            <person name="Zhang W."/>
            <person name="Yang X."/>
            <person name="Jeffery I.B."/>
            <person name="Cooney J.C."/>
            <person name="Kagawa T.F."/>
            <person name="Liu W."/>
            <person name="Song Y."/>
            <person name="Salvetti E."/>
            <person name="Wrobel A."/>
            <person name="Rasinkangas P."/>
            <person name="Parkhill J."/>
            <person name="Rea M.C."/>
            <person name="O'Sullivan O."/>
            <person name="Ritari J."/>
            <person name="Douillard F.P."/>
            <person name="Paul Ross R."/>
            <person name="Yang R."/>
            <person name="Briner A.E."/>
            <person name="Felis G.E."/>
            <person name="de Vos W.M."/>
            <person name="Barrangou R."/>
            <person name="Klaenhammer T.R."/>
            <person name="Caufield P.W."/>
            <person name="Cui Y."/>
            <person name="Zhang H."/>
            <person name="O'Toole P.W."/>
        </authorList>
    </citation>
    <scope>NUCLEOTIDE SEQUENCE [LARGE SCALE GENOMIC DNA]</scope>
    <source>
        <strain evidence="3 4">DSM 19674</strain>
    </source>
</reference>
<protein>
    <submittedName>
        <fullName evidence="3">Acetyltransferase</fullName>
    </submittedName>
</protein>
<comment type="caution">
    <text evidence="3">The sequence shown here is derived from an EMBL/GenBank/DDBJ whole genome shotgun (WGS) entry which is preliminary data.</text>
</comment>
<organism evidence="3 4">
    <name type="scientific">Companilactobacillus bobalius DSM 19674</name>
    <dbReference type="NCBI Taxonomy" id="1423788"/>
    <lineage>
        <taxon>Bacteria</taxon>
        <taxon>Bacillati</taxon>
        <taxon>Bacillota</taxon>
        <taxon>Bacilli</taxon>
        <taxon>Lactobacillales</taxon>
        <taxon>Lactobacillaceae</taxon>
        <taxon>Companilactobacillus</taxon>
        <taxon>Companilactobacillus bobalius</taxon>
    </lineage>
</organism>
<keyword evidence="1 3" id="KW-0808">Transferase</keyword>
<dbReference type="GO" id="GO:0008080">
    <property type="term" value="F:N-acetyltransferase activity"/>
    <property type="evidence" value="ECO:0007669"/>
    <property type="project" value="InterPro"/>
</dbReference>
<name>A0A0R1KMS2_9LACO</name>
<feature type="domain" description="N-acetyltransferase" evidence="2">
    <location>
        <begin position="1"/>
        <end position="156"/>
    </location>
</feature>
<dbReference type="InterPro" id="IPR016181">
    <property type="entry name" value="Acyl_CoA_acyltransferase"/>
</dbReference>
<keyword evidence="4" id="KW-1185">Reference proteome</keyword>
<evidence type="ECO:0000313" key="4">
    <source>
        <dbReference type="Proteomes" id="UP000051515"/>
    </source>
</evidence>
<dbReference type="SUPFAM" id="SSF55729">
    <property type="entry name" value="Acyl-CoA N-acyltransferases (Nat)"/>
    <property type="match status" value="1"/>
</dbReference>
<dbReference type="Proteomes" id="UP000051515">
    <property type="component" value="Unassembled WGS sequence"/>
</dbReference>
<dbReference type="Pfam" id="PF00583">
    <property type="entry name" value="Acetyltransf_1"/>
    <property type="match status" value="1"/>
</dbReference>
<dbReference type="STRING" id="1423788.FC78_GL002362"/>
<proteinExistence type="predicted"/>
<dbReference type="InterPro" id="IPR050769">
    <property type="entry name" value="NAT_camello-type"/>
</dbReference>
<sequence length="156" mass="18040">MDKSENKIQPIKQITDKHRQLFLEADPSQEIIKSYLPRAYKFELVCGKDLLGVVLLLDTHPKTVEIVNIAVDGKHRNHGLGEYLINFTCDWAKKHNYKTIEIGTGSTSFAQLYLYQKCGFRVVNIDNNFFVDNYSEPIIENKLVLKDMIRLKKVLP</sequence>
<dbReference type="PANTHER" id="PTHR13947:SF37">
    <property type="entry name" value="LD18367P"/>
    <property type="match status" value="1"/>
</dbReference>
<dbReference type="PANTHER" id="PTHR13947">
    <property type="entry name" value="GNAT FAMILY N-ACETYLTRANSFERASE"/>
    <property type="match status" value="1"/>
</dbReference>
<dbReference type="AlphaFoldDB" id="A0A0R1KMS2"/>